<dbReference type="EMBL" id="QUTF01013493">
    <property type="protein sequence ID" value="RHZ17587.1"/>
    <property type="molecule type" value="Genomic_DNA"/>
</dbReference>
<evidence type="ECO:0000256" key="5">
    <source>
        <dbReference type="ARBA" id="ARBA00022776"/>
    </source>
</evidence>
<dbReference type="InterPro" id="IPR015943">
    <property type="entry name" value="WD40/YVTN_repeat-like_dom_sf"/>
</dbReference>
<evidence type="ECO:0000256" key="1">
    <source>
        <dbReference type="ARBA" id="ARBA00006445"/>
    </source>
</evidence>
<dbReference type="GO" id="GO:0010997">
    <property type="term" value="F:anaphase-promoting complex binding"/>
    <property type="evidence" value="ECO:0007669"/>
    <property type="project" value="InterPro"/>
</dbReference>
<dbReference type="InterPro" id="IPR019775">
    <property type="entry name" value="WD40_repeat_CS"/>
</dbReference>
<feature type="repeat" description="WD" evidence="7">
    <location>
        <begin position="311"/>
        <end position="347"/>
    </location>
</feature>
<dbReference type="Gene3D" id="2.130.10.10">
    <property type="entry name" value="YVTN repeat-like/Quinoprotein amine dehydrogenase"/>
    <property type="match status" value="1"/>
</dbReference>
<protein>
    <recommendedName>
        <fullName evidence="9">CDC20/Fizzy WD40 domain-containing protein</fullName>
    </recommendedName>
</protein>
<dbReference type="GO" id="GO:1990757">
    <property type="term" value="F:ubiquitin ligase activator activity"/>
    <property type="evidence" value="ECO:0007669"/>
    <property type="project" value="TreeGrafter"/>
</dbReference>
<dbReference type="InterPro" id="IPR033010">
    <property type="entry name" value="Cdc20/Fizzy"/>
</dbReference>
<evidence type="ECO:0000313" key="10">
    <source>
        <dbReference type="EMBL" id="RHZ17587.1"/>
    </source>
</evidence>
<dbReference type="PANTHER" id="PTHR19918:SF8">
    <property type="entry name" value="FI02843P"/>
    <property type="match status" value="1"/>
</dbReference>
<dbReference type="InterPro" id="IPR036322">
    <property type="entry name" value="WD40_repeat_dom_sf"/>
</dbReference>
<comment type="caution">
    <text evidence="10">The sequence shown here is derived from an EMBL/GenBank/DDBJ whole genome shotgun (WGS) entry which is preliminary data.</text>
</comment>
<sequence length="515" mass="56313">MFIFDLKQIMEGTPVQREGATTSSKPKVLWSSAKKAKRQKTDHFSGAEKENANAAYRNMTTQLDVLNEDEVVQVEANLHGDFDSIKLPRWLRKRREMLVPELHAAPSTPTPFTPSASFTAPELTQAVMAPREYRILRPIARPPPPNFPERQVGSVLVDYPRRVSSVSRALYQADTPTKDDFYVNVLASHPSQSIVACATLQDVVLYRATGARRTTSTISIADKLTSSSSYISSLAWTSPTQLAIGTSDAIVHLYDVSRAATCVQSIEGAHTDRISSMAWSASRCVLSTGSRDSTLAHHDVRLRQPTLPTRSHGHDQEVCGLAYAGNGTTLASGGNDNVVNLWDLKQGAPPFHVDSHDSFIGRTLKNGTFEIPMHRLMEHCAAVKALAWCPWEASLLATGGGTADKSIKLWNSHTGMLLQSKTTHAQVSALVWSNPASGNKFKELLSAHGFQSPAMTLWSYPSMQKIRSFTTRSGRILNLASNASSHVVSWCSEGTLRQWDVFLPSSQTTSGLAVG</sequence>
<keyword evidence="3" id="KW-0132">Cell division</keyword>
<comment type="similarity">
    <text evidence="1">Belongs to the WD repeat CDC20/Fizzy family.</text>
</comment>
<dbReference type="InterPro" id="IPR056150">
    <property type="entry name" value="WD40_CDC20-Fz"/>
</dbReference>
<reference evidence="10 11" key="1">
    <citation type="submission" date="2018-08" db="EMBL/GenBank/DDBJ databases">
        <title>Aphanomyces genome sequencing and annotation.</title>
        <authorList>
            <person name="Minardi D."/>
            <person name="Oidtmann B."/>
            <person name="Van Der Giezen M."/>
            <person name="Studholme D.J."/>
        </authorList>
    </citation>
    <scope>NUCLEOTIDE SEQUENCE [LARGE SCALE GENOMIC DNA]</scope>
    <source>
        <strain evidence="10 11">FDL457</strain>
    </source>
</reference>
<evidence type="ECO:0000259" key="9">
    <source>
        <dbReference type="Pfam" id="PF24807"/>
    </source>
</evidence>
<keyword evidence="2 7" id="KW-0853">WD repeat</keyword>
<dbReference type="GO" id="GO:0051301">
    <property type="term" value="P:cell division"/>
    <property type="evidence" value="ECO:0007669"/>
    <property type="project" value="UniProtKB-KW"/>
</dbReference>
<dbReference type="GO" id="GO:1905786">
    <property type="term" value="P:positive regulation of anaphase-promoting complex-dependent catabolic process"/>
    <property type="evidence" value="ECO:0007669"/>
    <property type="project" value="TreeGrafter"/>
</dbReference>
<evidence type="ECO:0000256" key="3">
    <source>
        <dbReference type="ARBA" id="ARBA00022618"/>
    </source>
</evidence>
<proteinExistence type="inferred from homology"/>
<evidence type="ECO:0000256" key="6">
    <source>
        <dbReference type="ARBA" id="ARBA00023306"/>
    </source>
</evidence>
<evidence type="ECO:0000256" key="8">
    <source>
        <dbReference type="SAM" id="MobiDB-lite"/>
    </source>
</evidence>
<organism evidence="10 11">
    <name type="scientific">Aphanomyces astaci</name>
    <name type="common">Crayfish plague agent</name>
    <dbReference type="NCBI Taxonomy" id="112090"/>
    <lineage>
        <taxon>Eukaryota</taxon>
        <taxon>Sar</taxon>
        <taxon>Stramenopiles</taxon>
        <taxon>Oomycota</taxon>
        <taxon>Saprolegniomycetes</taxon>
        <taxon>Saprolegniales</taxon>
        <taxon>Verrucalvaceae</taxon>
        <taxon>Aphanomyces</taxon>
    </lineage>
</organism>
<accession>A0A418ER44</accession>
<dbReference type="SMART" id="SM00320">
    <property type="entry name" value="WD40"/>
    <property type="match status" value="5"/>
</dbReference>
<evidence type="ECO:0000256" key="4">
    <source>
        <dbReference type="ARBA" id="ARBA00022737"/>
    </source>
</evidence>
<dbReference type="PANTHER" id="PTHR19918">
    <property type="entry name" value="CELL DIVISION CYCLE 20 CDC20 FIZZY -RELATED"/>
    <property type="match status" value="1"/>
</dbReference>
<dbReference type="PROSITE" id="PS50082">
    <property type="entry name" value="WD_REPEATS_2"/>
    <property type="match status" value="1"/>
</dbReference>
<dbReference type="PROSITE" id="PS50294">
    <property type="entry name" value="WD_REPEATS_REGION"/>
    <property type="match status" value="1"/>
</dbReference>
<keyword evidence="5" id="KW-0498">Mitosis</keyword>
<dbReference type="PROSITE" id="PS00678">
    <property type="entry name" value="WD_REPEATS_1"/>
    <property type="match status" value="1"/>
</dbReference>
<gene>
    <name evidence="10" type="ORF">DYB26_003113</name>
</gene>
<dbReference type="AlphaFoldDB" id="A0A418ER44"/>
<evidence type="ECO:0000256" key="7">
    <source>
        <dbReference type="PROSITE-ProRule" id="PRU00221"/>
    </source>
</evidence>
<keyword evidence="4" id="KW-0677">Repeat</keyword>
<dbReference type="GO" id="GO:0005680">
    <property type="term" value="C:anaphase-promoting complex"/>
    <property type="evidence" value="ECO:0007669"/>
    <property type="project" value="TreeGrafter"/>
</dbReference>
<dbReference type="InterPro" id="IPR001680">
    <property type="entry name" value="WD40_rpt"/>
</dbReference>
<dbReference type="SUPFAM" id="SSF50978">
    <property type="entry name" value="WD40 repeat-like"/>
    <property type="match status" value="1"/>
</dbReference>
<evidence type="ECO:0000313" key="11">
    <source>
        <dbReference type="Proteomes" id="UP000286510"/>
    </source>
</evidence>
<dbReference type="Pfam" id="PF24807">
    <property type="entry name" value="WD40_CDC20-Fz"/>
    <property type="match status" value="1"/>
</dbReference>
<keyword evidence="6" id="KW-0131">Cell cycle</keyword>
<dbReference type="GO" id="GO:0031145">
    <property type="term" value="P:anaphase-promoting complex-dependent catabolic process"/>
    <property type="evidence" value="ECO:0007669"/>
    <property type="project" value="TreeGrafter"/>
</dbReference>
<dbReference type="VEuPathDB" id="FungiDB:H257_07088"/>
<feature type="non-terminal residue" evidence="10">
    <location>
        <position position="515"/>
    </location>
</feature>
<feature type="region of interest" description="Disordered" evidence="8">
    <location>
        <begin position="17"/>
        <end position="45"/>
    </location>
</feature>
<name>A0A418ER44_APHAT</name>
<dbReference type="Proteomes" id="UP000286510">
    <property type="component" value="Unassembled WGS sequence"/>
</dbReference>
<evidence type="ECO:0000256" key="2">
    <source>
        <dbReference type="ARBA" id="ARBA00022574"/>
    </source>
</evidence>
<feature type="domain" description="CDC20/Fizzy WD40" evidence="9">
    <location>
        <begin position="178"/>
        <end position="499"/>
    </location>
</feature>